<evidence type="ECO:0000256" key="1">
    <source>
        <dbReference type="SAM" id="Phobius"/>
    </source>
</evidence>
<reference evidence="2 3" key="1">
    <citation type="submission" date="2015-08" db="EMBL/GenBank/DDBJ databases">
        <title>Draft Genome Sequence of Bacillus vietnamensis UCD-SED5.</title>
        <authorList>
            <person name="Lee R.D."/>
            <person name="Jospin G."/>
            <person name="Lang J.M."/>
            <person name="Coil D.A."/>
            <person name="Eisen J.A."/>
        </authorList>
    </citation>
    <scope>NUCLEOTIDE SEQUENCE [LARGE SCALE GENOMIC DNA]</scope>
    <source>
        <strain evidence="2 3">UCD-SED5</strain>
    </source>
</reference>
<evidence type="ECO:0000313" key="3">
    <source>
        <dbReference type="Proteomes" id="UP000050398"/>
    </source>
</evidence>
<dbReference type="AlphaFoldDB" id="A0A0P6WH76"/>
<protein>
    <submittedName>
        <fullName evidence="2">Uncharacterized protein</fullName>
    </submittedName>
</protein>
<dbReference type="PATRIC" id="fig|218284.4.peg.3115"/>
<dbReference type="Proteomes" id="UP000050398">
    <property type="component" value="Unassembled WGS sequence"/>
</dbReference>
<feature type="transmembrane region" description="Helical" evidence="1">
    <location>
        <begin position="12"/>
        <end position="28"/>
    </location>
</feature>
<dbReference type="EMBL" id="LIXZ01000005">
    <property type="protein sequence ID" value="KPL59923.1"/>
    <property type="molecule type" value="Genomic_DNA"/>
</dbReference>
<dbReference type="RefSeq" id="WP_060671890.1">
    <property type="nucleotide sequence ID" value="NZ_LIXZ01000005.1"/>
</dbReference>
<name>A0A0P6WH76_9BACI</name>
<gene>
    <name evidence="2" type="ORF">AM506_07530</name>
</gene>
<keyword evidence="1" id="KW-1133">Transmembrane helix</keyword>
<organism evidence="2 3">
    <name type="scientific">Rossellomorea vietnamensis</name>
    <dbReference type="NCBI Taxonomy" id="218284"/>
    <lineage>
        <taxon>Bacteria</taxon>
        <taxon>Bacillati</taxon>
        <taxon>Bacillota</taxon>
        <taxon>Bacilli</taxon>
        <taxon>Bacillales</taxon>
        <taxon>Bacillaceae</taxon>
        <taxon>Rossellomorea</taxon>
    </lineage>
</organism>
<keyword evidence="1" id="KW-0472">Membrane</keyword>
<keyword evidence="1" id="KW-0812">Transmembrane</keyword>
<evidence type="ECO:0000313" key="2">
    <source>
        <dbReference type="EMBL" id="KPL59923.1"/>
    </source>
</evidence>
<dbReference type="OrthoDB" id="2882000at2"/>
<comment type="caution">
    <text evidence="2">The sequence shown here is derived from an EMBL/GenBank/DDBJ whole genome shotgun (WGS) entry which is preliminary data.</text>
</comment>
<sequence>MNKTFLLKGLRWFFIFLIAFVIVVYVYKRSILHNSIQSSIRTVAPGSTVVGIIQTHTTKSREKIYKALYKTKEGKCFRASFERTSYTLIENQESPCQ</sequence>
<accession>A0A0P6WH76</accession>
<proteinExistence type="predicted"/>